<feature type="compositionally biased region" description="Basic and acidic residues" evidence="1">
    <location>
        <begin position="103"/>
        <end position="113"/>
    </location>
</feature>
<accession>A0A433SZ00</accession>
<protein>
    <submittedName>
        <fullName evidence="2">Uncharacterized protein</fullName>
    </submittedName>
</protein>
<keyword evidence="3" id="KW-1185">Reference proteome</keyword>
<sequence>MYKHRKKLSKDESGDSSRPSTSNSGRSSQISNSSSKTTSRSTNNETKLQSDGHKDISPGVSTNAVSYGEAGGVSAGEIRPKSKEIKVKTKQIDGSETGSGKGKAAEVPKDLGKESSTGNKADNKQVTSELKSVNLDSKPVASQQSNIPQQLSDKSQLMTSQKMKVTSTVVPSPTPPPPSLPQQVVPPPPP</sequence>
<evidence type="ECO:0000256" key="1">
    <source>
        <dbReference type="SAM" id="MobiDB-lite"/>
    </source>
</evidence>
<evidence type="ECO:0000313" key="2">
    <source>
        <dbReference type="EMBL" id="RUS74535.1"/>
    </source>
</evidence>
<feature type="region of interest" description="Disordered" evidence="1">
    <location>
        <begin position="1"/>
        <end position="190"/>
    </location>
</feature>
<comment type="caution">
    <text evidence="2">The sequence shown here is derived from an EMBL/GenBank/DDBJ whole genome shotgun (WGS) entry which is preliminary data.</text>
</comment>
<feature type="compositionally biased region" description="Basic and acidic residues" evidence="1">
    <location>
        <begin position="78"/>
        <end position="93"/>
    </location>
</feature>
<reference evidence="2 3" key="1">
    <citation type="submission" date="2019-01" db="EMBL/GenBank/DDBJ databases">
        <title>A draft genome assembly of the solar-powered sea slug Elysia chlorotica.</title>
        <authorList>
            <person name="Cai H."/>
            <person name="Li Q."/>
            <person name="Fang X."/>
            <person name="Li J."/>
            <person name="Curtis N.E."/>
            <person name="Altenburger A."/>
            <person name="Shibata T."/>
            <person name="Feng M."/>
            <person name="Maeda T."/>
            <person name="Schwartz J.A."/>
            <person name="Shigenobu S."/>
            <person name="Lundholm N."/>
            <person name="Nishiyama T."/>
            <person name="Yang H."/>
            <person name="Hasebe M."/>
            <person name="Li S."/>
            <person name="Pierce S.K."/>
            <person name="Wang J."/>
        </authorList>
    </citation>
    <scope>NUCLEOTIDE SEQUENCE [LARGE SCALE GENOMIC DNA]</scope>
    <source>
        <strain evidence="2">EC2010</strain>
        <tissue evidence="2">Whole organism of an adult</tissue>
    </source>
</reference>
<dbReference type="EMBL" id="RQTK01000822">
    <property type="protein sequence ID" value="RUS74535.1"/>
    <property type="molecule type" value="Genomic_DNA"/>
</dbReference>
<feature type="compositionally biased region" description="Low complexity" evidence="1">
    <location>
        <begin position="16"/>
        <end position="44"/>
    </location>
</feature>
<dbReference type="Proteomes" id="UP000271974">
    <property type="component" value="Unassembled WGS sequence"/>
</dbReference>
<feature type="compositionally biased region" description="Polar residues" evidence="1">
    <location>
        <begin position="114"/>
        <end position="164"/>
    </location>
</feature>
<proteinExistence type="predicted"/>
<dbReference type="AlphaFoldDB" id="A0A433SZ00"/>
<organism evidence="2 3">
    <name type="scientific">Elysia chlorotica</name>
    <name type="common">Eastern emerald elysia</name>
    <name type="synonym">Sea slug</name>
    <dbReference type="NCBI Taxonomy" id="188477"/>
    <lineage>
        <taxon>Eukaryota</taxon>
        <taxon>Metazoa</taxon>
        <taxon>Spiralia</taxon>
        <taxon>Lophotrochozoa</taxon>
        <taxon>Mollusca</taxon>
        <taxon>Gastropoda</taxon>
        <taxon>Heterobranchia</taxon>
        <taxon>Euthyneura</taxon>
        <taxon>Panpulmonata</taxon>
        <taxon>Sacoglossa</taxon>
        <taxon>Placobranchoidea</taxon>
        <taxon>Plakobranchidae</taxon>
        <taxon>Elysia</taxon>
    </lineage>
</organism>
<feature type="compositionally biased region" description="Pro residues" evidence="1">
    <location>
        <begin position="172"/>
        <end position="190"/>
    </location>
</feature>
<evidence type="ECO:0000313" key="3">
    <source>
        <dbReference type="Proteomes" id="UP000271974"/>
    </source>
</evidence>
<feature type="non-terminal residue" evidence="2">
    <location>
        <position position="190"/>
    </location>
</feature>
<name>A0A433SZ00_ELYCH</name>
<gene>
    <name evidence="2" type="ORF">EGW08_017707</name>
</gene>